<sequence length="254" mass="29522">MLNLKAIFSIGAGVDHILKLTEVKNIPIVRVKDPTMRIRMYNHVLSQILIFQLKLKIYDEAQRKKIWMNERYTPLNFELTIGIIGLGYIGNFVALKIKKLGYEVIGFKRKNVSKKTSFKIYDKSSLNKFIKQSDVIVSILPDTKNTKNFINSKFLKKMKKNSLLINIGRGSAVNELDLINHIKYNPNFYASLDVFNNEPLEKKHKFWVNKNITITPHVAAITDHDSSINYLHKRFITFKKNKKIKSDVDIKFGY</sequence>
<evidence type="ECO:0000259" key="3">
    <source>
        <dbReference type="Pfam" id="PF02826"/>
    </source>
</evidence>
<dbReference type="PANTHER" id="PTHR43333:SF1">
    <property type="entry name" value="D-ISOMER SPECIFIC 2-HYDROXYACID DEHYDROGENASE NAD-BINDING DOMAIN-CONTAINING PROTEIN"/>
    <property type="match status" value="1"/>
</dbReference>
<dbReference type="InterPro" id="IPR036291">
    <property type="entry name" value="NAD(P)-bd_dom_sf"/>
</dbReference>
<evidence type="ECO:0000256" key="1">
    <source>
        <dbReference type="ARBA" id="ARBA00023002"/>
    </source>
</evidence>
<evidence type="ECO:0000313" key="4">
    <source>
        <dbReference type="EMBL" id="SVB28343.1"/>
    </source>
</evidence>
<gene>
    <name evidence="4" type="ORF">METZ01_LOCUS181197</name>
</gene>
<dbReference type="PANTHER" id="PTHR43333">
    <property type="entry name" value="2-HACID_DH_C DOMAIN-CONTAINING PROTEIN"/>
    <property type="match status" value="1"/>
</dbReference>
<accession>A0A382CSR8</accession>
<dbReference type="Pfam" id="PF02826">
    <property type="entry name" value="2-Hacid_dh_C"/>
    <property type="match status" value="1"/>
</dbReference>
<dbReference type="Gene3D" id="3.40.50.720">
    <property type="entry name" value="NAD(P)-binding Rossmann-like Domain"/>
    <property type="match status" value="2"/>
</dbReference>
<dbReference type="GO" id="GO:0051287">
    <property type="term" value="F:NAD binding"/>
    <property type="evidence" value="ECO:0007669"/>
    <property type="project" value="InterPro"/>
</dbReference>
<name>A0A382CSR8_9ZZZZ</name>
<dbReference type="GO" id="GO:0016491">
    <property type="term" value="F:oxidoreductase activity"/>
    <property type="evidence" value="ECO:0007669"/>
    <property type="project" value="UniProtKB-KW"/>
</dbReference>
<dbReference type="AlphaFoldDB" id="A0A382CSR8"/>
<reference evidence="4" key="1">
    <citation type="submission" date="2018-05" db="EMBL/GenBank/DDBJ databases">
        <authorList>
            <person name="Lanie J.A."/>
            <person name="Ng W.-L."/>
            <person name="Kazmierczak K.M."/>
            <person name="Andrzejewski T.M."/>
            <person name="Davidsen T.M."/>
            <person name="Wayne K.J."/>
            <person name="Tettelin H."/>
            <person name="Glass J.I."/>
            <person name="Rusch D."/>
            <person name="Podicherti R."/>
            <person name="Tsui H.-C.T."/>
            <person name="Winkler M.E."/>
        </authorList>
    </citation>
    <scope>NUCLEOTIDE SEQUENCE</scope>
</reference>
<protein>
    <recommendedName>
        <fullName evidence="3">D-isomer specific 2-hydroxyacid dehydrogenase NAD-binding domain-containing protein</fullName>
    </recommendedName>
</protein>
<proteinExistence type="predicted"/>
<evidence type="ECO:0000256" key="2">
    <source>
        <dbReference type="ARBA" id="ARBA00023027"/>
    </source>
</evidence>
<dbReference type="InterPro" id="IPR006140">
    <property type="entry name" value="D-isomer_DH_NAD-bd"/>
</dbReference>
<keyword evidence="2" id="KW-0520">NAD</keyword>
<dbReference type="SUPFAM" id="SSF51735">
    <property type="entry name" value="NAD(P)-binding Rossmann-fold domains"/>
    <property type="match status" value="1"/>
</dbReference>
<organism evidence="4">
    <name type="scientific">marine metagenome</name>
    <dbReference type="NCBI Taxonomy" id="408172"/>
    <lineage>
        <taxon>unclassified sequences</taxon>
        <taxon>metagenomes</taxon>
        <taxon>ecological metagenomes</taxon>
    </lineage>
</organism>
<dbReference type="EMBL" id="UINC01035632">
    <property type="protein sequence ID" value="SVB28343.1"/>
    <property type="molecule type" value="Genomic_DNA"/>
</dbReference>
<feature type="domain" description="D-isomer specific 2-hydroxyacid dehydrogenase NAD-binding" evidence="3">
    <location>
        <begin position="49"/>
        <end position="219"/>
    </location>
</feature>
<keyword evidence="1" id="KW-0560">Oxidoreductase</keyword>